<comment type="caution">
    <text evidence="1">The sequence shown here is derived from an EMBL/GenBank/DDBJ whole genome shotgun (WGS) entry which is preliminary data.</text>
</comment>
<dbReference type="AlphaFoldDB" id="A0AA45V8Y0"/>
<reference evidence="1 2" key="1">
    <citation type="submission" date="2016-10" db="EMBL/GenBank/DDBJ databases">
        <authorList>
            <person name="Varghese N."/>
            <person name="Submissions S."/>
        </authorList>
    </citation>
    <scope>NUCLEOTIDE SEQUENCE [LARGE SCALE GENOMIC DNA]</scope>
    <source>
        <strain evidence="1 2">DSM 20219</strain>
    </source>
</reference>
<gene>
    <name evidence="1" type="ORF">SAMN04489748_1605</name>
</gene>
<dbReference type="Proteomes" id="UP000182842">
    <property type="component" value="Unassembled WGS sequence"/>
</dbReference>
<evidence type="ECO:0000313" key="2">
    <source>
        <dbReference type="Proteomes" id="UP000182842"/>
    </source>
</evidence>
<organism evidence="1 2">
    <name type="scientific">Bifidobacterium longum</name>
    <dbReference type="NCBI Taxonomy" id="216816"/>
    <lineage>
        <taxon>Bacteria</taxon>
        <taxon>Bacillati</taxon>
        <taxon>Actinomycetota</taxon>
        <taxon>Actinomycetes</taxon>
        <taxon>Bifidobacteriales</taxon>
        <taxon>Bifidobacteriaceae</taxon>
        <taxon>Bifidobacterium</taxon>
    </lineage>
</organism>
<accession>A0AA45V8Y0</accession>
<protein>
    <submittedName>
        <fullName evidence="1">Uncharacterized protein</fullName>
    </submittedName>
</protein>
<evidence type="ECO:0000313" key="1">
    <source>
        <dbReference type="EMBL" id="SEB63283.1"/>
    </source>
</evidence>
<dbReference type="EMBL" id="FNRW01000005">
    <property type="protein sequence ID" value="SEB63283.1"/>
    <property type="molecule type" value="Genomic_DNA"/>
</dbReference>
<proteinExistence type="predicted"/>
<sequence length="200" mass="22603">MYASPDAYGCIHAPRNAYTARRPIGRMPRRMTEDLTFDAKALAMLSEPFQPVLVFHRETPFPLEHTGRRSGRSIANSPSVYCRPPLVMPAGAMDPPYRGRKGLENSPSVYCFHPDVCMYASVCIRGCIQKKPGKSPKTLINKGKNIIPLSCMHCMHQYMGFPSFSRILYKGMMHTMHTRVEAAPERWKQAETENGRVCIP</sequence>
<name>A0AA45V8Y0_BIFLN</name>